<dbReference type="InParanoid" id="A0A482X832"/>
<gene>
    <name evidence="1" type="ORF">LSTR_LSTR005661</name>
</gene>
<dbReference type="Proteomes" id="UP000291343">
    <property type="component" value="Unassembled WGS sequence"/>
</dbReference>
<accession>A0A482X832</accession>
<protein>
    <submittedName>
        <fullName evidence="1">Uncharacterized protein</fullName>
    </submittedName>
</protein>
<evidence type="ECO:0000313" key="2">
    <source>
        <dbReference type="Proteomes" id="UP000291343"/>
    </source>
</evidence>
<dbReference type="AlphaFoldDB" id="A0A482X832"/>
<dbReference type="EMBL" id="QKKF02016051">
    <property type="protein sequence ID" value="RZF41893.1"/>
    <property type="molecule type" value="Genomic_DNA"/>
</dbReference>
<keyword evidence="2" id="KW-1185">Reference proteome</keyword>
<name>A0A482X832_LAOST</name>
<evidence type="ECO:0000313" key="1">
    <source>
        <dbReference type="EMBL" id="RZF41893.1"/>
    </source>
</evidence>
<sequence>MKNMCRKLIEKYHVQRTSRQDIKISERLKYNYYNKIHYCAVQRIKPLIVLHQVGLPYNFKETSQKGEINTVHLLFTEELQLSTYSYLDDLIRSHLISCRSSFSHCDDLQKCINPRESGNWRKKSTGTSSVDWMCKSEAKRLEEEFNWKLYPSIAVGEAIFVYKRKGKRELEEEVNWNFIHRFERVKRFFSEDLCLLTCIQTGAHY</sequence>
<proteinExistence type="predicted"/>
<comment type="caution">
    <text evidence="1">The sequence shown here is derived from an EMBL/GenBank/DDBJ whole genome shotgun (WGS) entry which is preliminary data.</text>
</comment>
<reference evidence="1 2" key="1">
    <citation type="journal article" date="2017" name="Gigascience">
        <title>Genome sequence of the small brown planthopper, Laodelphax striatellus.</title>
        <authorList>
            <person name="Zhu J."/>
            <person name="Jiang F."/>
            <person name="Wang X."/>
            <person name="Yang P."/>
            <person name="Bao Y."/>
            <person name="Zhao W."/>
            <person name="Wang W."/>
            <person name="Lu H."/>
            <person name="Wang Q."/>
            <person name="Cui N."/>
            <person name="Li J."/>
            <person name="Chen X."/>
            <person name="Luo L."/>
            <person name="Yu J."/>
            <person name="Kang L."/>
            <person name="Cui F."/>
        </authorList>
    </citation>
    <scope>NUCLEOTIDE SEQUENCE [LARGE SCALE GENOMIC DNA]</scope>
    <source>
        <strain evidence="1">Lst14</strain>
    </source>
</reference>
<organism evidence="1 2">
    <name type="scientific">Laodelphax striatellus</name>
    <name type="common">Small brown planthopper</name>
    <name type="synonym">Delphax striatella</name>
    <dbReference type="NCBI Taxonomy" id="195883"/>
    <lineage>
        <taxon>Eukaryota</taxon>
        <taxon>Metazoa</taxon>
        <taxon>Ecdysozoa</taxon>
        <taxon>Arthropoda</taxon>
        <taxon>Hexapoda</taxon>
        <taxon>Insecta</taxon>
        <taxon>Pterygota</taxon>
        <taxon>Neoptera</taxon>
        <taxon>Paraneoptera</taxon>
        <taxon>Hemiptera</taxon>
        <taxon>Auchenorrhyncha</taxon>
        <taxon>Fulgoroidea</taxon>
        <taxon>Delphacidae</taxon>
        <taxon>Criomorphinae</taxon>
        <taxon>Laodelphax</taxon>
    </lineage>
</organism>